<keyword evidence="1" id="KW-1133">Transmembrane helix</keyword>
<feature type="transmembrane region" description="Helical" evidence="1">
    <location>
        <begin position="139"/>
        <end position="160"/>
    </location>
</feature>
<sequence>MTSTHTRPTPSMSDSPVESLAPLPAAASLTALREALGSPGVIPAEVDALLAAMAQAPEGDEARRARTDFLLSLMTLPGDASVQTGSAGITVRTAAVEALLELGYPYALEVPPDALAWARRERGTSRRGAPASRLSPPKLAVAVTALCAVLQLFFVFSTYRSALGNGMLWEELLLVLAAVTPALLATLGVWLRARPLQSLGSVGLGLQGLFWLGALLLFAWLTEHSDWLWLALPWYLPLISAYLMWPRREPDEPGAVLPEPAPP</sequence>
<proteinExistence type="predicted"/>
<evidence type="ECO:0000313" key="2">
    <source>
        <dbReference type="EMBL" id="ATB51442.1"/>
    </source>
</evidence>
<feature type="transmembrane region" description="Helical" evidence="1">
    <location>
        <begin position="227"/>
        <end position="245"/>
    </location>
</feature>
<feature type="transmembrane region" description="Helical" evidence="1">
    <location>
        <begin position="172"/>
        <end position="191"/>
    </location>
</feature>
<organism evidence="2 3">
    <name type="scientific">Corallococcus macrosporus DSM 14697</name>
    <dbReference type="NCBI Taxonomy" id="1189310"/>
    <lineage>
        <taxon>Bacteria</taxon>
        <taxon>Pseudomonadati</taxon>
        <taxon>Myxococcota</taxon>
        <taxon>Myxococcia</taxon>
        <taxon>Myxococcales</taxon>
        <taxon>Cystobacterineae</taxon>
        <taxon>Myxococcaceae</taxon>
        <taxon>Corallococcus</taxon>
    </lineage>
</organism>
<dbReference type="EMBL" id="CP022203">
    <property type="protein sequence ID" value="ATB51442.1"/>
    <property type="molecule type" value="Genomic_DNA"/>
</dbReference>
<dbReference type="Proteomes" id="UP000217343">
    <property type="component" value="Chromosome"/>
</dbReference>
<dbReference type="OrthoDB" id="5525409at2"/>
<dbReference type="KEGG" id="mmas:MYMAC_007105"/>
<accession>A0A286NW97</accession>
<dbReference type="AlphaFoldDB" id="A0A286NW97"/>
<keyword evidence="1" id="KW-0472">Membrane</keyword>
<feature type="transmembrane region" description="Helical" evidence="1">
    <location>
        <begin position="203"/>
        <end position="221"/>
    </location>
</feature>
<keyword evidence="3" id="KW-1185">Reference proteome</keyword>
<evidence type="ECO:0000256" key="1">
    <source>
        <dbReference type="SAM" id="Phobius"/>
    </source>
</evidence>
<evidence type="ECO:0000313" key="3">
    <source>
        <dbReference type="Proteomes" id="UP000217343"/>
    </source>
</evidence>
<protein>
    <submittedName>
        <fullName evidence="2">Uncharacterized protein</fullName>
    </submittedName>
</protein>
<name>A0A286NW97_9BACT</name>
<reference evidence="2 3" key="1">
    <citation type="submission" date="2017-06" db="EMBL/GenBank/DDBJ databases">
        <title>Sequencing and comparative analysis of myxobacterial genomes.</title>
        <authorList>
            <person name="Rupp O."/>
            <person name="Goesmann A."/>
            <person name="Sogaard-Andersen L."/>
        </authorList>
    </citation>
    <scope>NUCLEOTIDE SEQUENCE [LARGE SCALE GENOMIC DNA]</scope>
    <source>
        <strain evidence="2 3">DSM 14697</strain>
    </source>
</reference>
<keyword evidence="1" id="KW-0812">Transmembrane</keyword>
<gene>
    <name evidence="2" type="ORF">MYMAC_007105</name>
</gene>